<dbReference type="CDD" id="cd06579">
    <property type="entry name" value="TM_PBP1_transp_AraH_like"/>
    <property type="match status" value="1"/>
</dbReference>
<sequence precursor="true">MEKKFALPFTKGNKSFKEFGVLMVLLGIVVVLSIVTPSFLRPQNIINVIRQMTEIGVMAIGMTMVIICAEIDLSVGSIYGATAMIAALMIKSGISPTLAFIVSLCIGALIGFVNGFLSTKAKMPAFIVTLGTMQIFRSIAYAVSGGKSIGAFSQESQASWVFGIGGNIGPIPLQIIIMIILYIVTYVVMKKTRVGFNIYATGGNKRAASLAGIDTDRMKIISFVSMGILSAFAGMISIAYLKSVPTTAGSGREMDVIAAVILGGTSMNGGRGSILGTFIGATIMAVVRNGMVLLSVPAFWQSGFIGIIIIVAVLMDTWITQRKSVR</sequence>
<reference evidence="7 8" key="2">
    <citation type="journal article" date="2012" name="Stand. Genomic Sci.">
        <title>Complete Genome Sequence of Clostridium clariflavum DSM 19732.</title>
        <authorList>
            <person name="Izquierdo J.A."/>
            <person name="Goodwin L."/>
            <person name="Davenport K.W."/>
            <person name="Teshima H."/>
            <person name="Bruce D."/>
            <person name="Detter C."/>
            <person name="Tapia R."/>
            <person name="Han S."/>
            <person name="Land M."/>
            <person name="Hauser L."/>
            <person name="Jeffries C.D."/>
            <person name="Han J."/>
            <person name="Pitluck S."/>
            <person name="Nolan M."/>
            <person name="Chen A."/>
            <person name="Huntemann M."/>
            <person name="Mavromatis K."/>
            <person name="Mikhailova N."/>
            <person name="Liolios K."/>
            <person name="Woyke T."/>
            <person name="Lynd L.R."/>
        </authorList>
    </citation>
    <scope>NUCLEOTIDE SEQUENCE [LARGE SCALE GENOMIC DNA]</scope>
    <source>
        <strain evidence="8">DSM 19732 / NBRC 101661 / EBR45</strain>
    </source>
</reference>
<organism evidence="7 8">
    <name type="scientific">Acetivibrio clariflavus (strain DSM 19732 / NBRC 101661 / EBR45)</name>
    <name type="common">Clostridium clariflavum</name>
    <dbReference type="NCBI Taxonomy" id="720554"/>
    <lineage>
        <taxon>Bacteria</taxon>
        <taxon>Bacillati</taxon>
        <taxon>Bacillota</taxon>
        <taxon>Clostridia</taxon>
        <taxon>Eubacteriales</taxon>
        <taxon>Oscillospiraceae</taxon>
        <taxon>Acetivibrio</taxon>
    </lineage>
</organism>
<evidence type="ECO:0000256" key="6">
    <source>
        <dbReference type="SAM" id="Phobius"/>
    </source>
</evidence>
<feature type="transmembrane region" description="Helical" evidence="6">
    <location>
        <begin position="298"/>
        <end position="319"/>
    </location>
</feature>
<keyword evidence="2" id="KW-1003">Cell membrane</keyword>
<gene>
    <name evidence="7" type="ordered locus">Clocl_0791</name>
</gene>
<feature type="transmembrane region" description="Helical" evidence="6">
    <location>
        <begin position="96"/>
        <end position="117"/>
    </location>
</feature>
<feature type="transmembrane region" description="Helical" evidence="6">
    <location>
        <begin position="61"/>
        <end position="90"/>
    </location>
</feature>
<dbReference type="GO" id="GO:0005886">
    <property type="term" value="C:plasma membrane"/>
    <property type="evidence" value="ECO:0007669"/>
    <property type="project" value="UniProtKB-SubCell"/>
</dbReference>
<dbReference type="Pfam" id="PF02653">
    <property type="entry name" value="BPD_transp_2"/>
    <property type="match status" value="1"/>
</dbReference>
<dbReference type="Proteomes" id="UP000005435">
    <property type="component" value="Chromosome"/>
</dbReference>
<dbReference type="AlphaFoldDB" id="G8LVS4"/>
<evidence type="ECO:0000313" key="7">
    <source>
        <dbReference type="EMBL" id="AEV67491.1"/>
    </source>
</evidence>
<proteinExistence type="predicted"/>
<evidence type="ECO:0000256" key="3">
    <source>
        <dbReference type="ARBA" id="ARBA00022692"/>
    </source>
</evidence>
<reference evidence="8" key="1">
    <citation type="submission" date="2011-12" db="EMBL/GenBank/DDBJ databases">
        <title>Complete sequence of Clostridium clariflavum DSM 19732.</title>
        <authorList>
            <consortium name="US DOE Joint Genome Institute"/>
            <person name="Lucas S."/>
            <person name="Han J."/>
            <person name="Lapidus A."/>
            <person name="Cheng J.-F."/>
            <person name="Goodwin L."/>
            <person name="Pitluck S."/>
            <person name="Peters L."/>
            <person name="Teshima H."/>
            <person name="Detter J.C."/>
            <person name="Han C."/>
            <person name="Tapia R."/>
            <person name="Land M."/>
            <person name="Hauser L."/>
            <person name="Kyrpides N."/>
            <person name="Ivanova N."/>
            <person name="Pagani I."/>
            <person name="Kitzmiller T."/>
            <person name="Lynd L."/>
            <person name="Izquierdo J."/>
            <person name="Woyke T."/>
        </authorList>
    </citation>
    <scope>NUCLEOTIDE SEQUENCE [LARGE SCALE GENOMIC DNA]</scope>
    <source>
        <strain evidence="8">DSM 19732 / NBRC 101661 / EBR45</strain>
    </source>
</reference>
<dbReference type="PANTHER" id="PTHR32196">
    <property type="entry name" value="ABC TRANSPORTER PERMEASE PROTEIN YPHD-RELATED-RELATED"/>
    <property type="match status" value="1"/>
</dbReference>
<comment type="subcellular location">
    <subcellularLocation>
        <location evidence="1">Cell membrane</location>
        <topology evidence="1">Multi-pass membrane protein</topology>
    </subcellularLocation>
</comment>
<dbReference type="InterPro" id="IPR001851">
    <property type="entry name" value="ABC_transp_permease"/>
</dbReference>
<dbReference type="STRING" id="720554.Clocl_0791"/>
<dbReference type="eggNOG" id="COG1172">
    <property type="taxonomic scope" value="Bacteria"/>
</dbReference>
<dbReference type="KEGG" id="ccl:Clocl_0791"/>
<dbReference type="GO" id="GO:0022857">
    <property type="term" value="F:transmembrane transporter activity"/>
    <property type="evidence" value="ECO:0007669"/>
    <property type="project" value="InterPro"/>
</dbReference>
<feature type="transmembrane region" description="Helical" evidence="6">
    <location>
        <begin position="220"/>
        <end position="241"/>
    </location>
</feature>
<accession>G8LVS4</accession>
<keyword evidence="3 6" id="KW-0812">Transmembrane</keyword>
<keyword evidence="4 6" id="KW-1133">Transmembrane helix</keyword>
<dbReference type="RefSeq" id="WP_014254119.1">
    <property type="nucleotide sequence ID" value="NC_016627.1"/>
</dbReference>
<protein>
    <submittedName>
        <fullName evidence="7">Permease component of ribose/xylose/arabinose/galactoside ABC-type transporters</fullName>
    </submittedName>
</protein>
<evidence type="ECO:0000256" key="4">
    <source>
        <dbReference type="ARBA" id="ARBA00022989"/>
    </source>
</evidence>
<feature type="transmembrane region" description="Helical" evidence="6">
    <location>
        <begin position="171"/>
        <end position="189"/>
    </location>
</feature>
<keyword evidence="8" id="KW-1185">Reference proteome</keyword>
<evidence type="ECO:0000256" key="5">
    <source>
        <dbReference type="ARBA" id="ARBA00023136"/>
    </source>
</evidence>
<dbReference type="HOGENOM" id="CLU_028880_0_2_9"/>
<dbReference type="EMBL" id="CP003065">
    <property type="protein sequence ID" value="AEV67491.1"/>
    <property type="molecule type" value="Genomic_DNA"/>
</dbReference>
<evidence type="ECO:0000313" key="8">
    <source>
        <dbReference type="Proteomes" id="UP000005435"/>
    </source>
</evidence>
<name>G8LVS4_ACECE</name>
<evidence type="ECO:0000256" key="1">
    <source>
        <dbReference type="ARBA" id="ARBA00004651"/>
    </source>
</evidence>
<feature type="transmembrane region" description="Helical" evidence="6">
    <location>
        <begin position="20"/>
        <end position="40"/>
    </location>
</feature>
<keyword evidence="5 6" id="KW-0472">Membrane</keyword>
<feature type="transmembrane region" description="Helical" evidence="6">
    <location>
        <begin position="124"/>
        <end position="143"/>
    </location>
</feature>
<evidence type="ECO:0000256" key="2">
    <source>
        <dbReference type="ARBA" id="ARBA00022475"/>
    </source>
</evidence>